<dbReference type="GO" id="GO:0019722">
    <property type="term" value="P:calcium-mediated signaling"/>
    <property type="evidence" value="ECO:0007669"/>
    <property type="project" value="TreeGrafter"/>
</dbReference>
<dbReference type="InterPro" id="IPR050119">
    <property type="entry name" value="CCR1-9-like"/>
</dbReference>
<dbReference type="GO" id="GO:0005764">
    <property type="term" value="C:lysosome"/>
    <property type="evidence" value="ECO:0007669"/>
    <property type="project" value="UniProtKB-SubCell"/>
</dbReference>
<dbReference type="InterPro" id="IPR001277">
    <property type="entry name" value="CXCR4/ACKR2"/>
</dbReference>
<dbReference type="InterPro" id="IPR000276">
    <property type="entry name" value="GPCR_Rhodpsn"/>
</dbReference>
<feature type="transmembrane region" description="Helical" evidence="19">
    <location>
        <begin position="253"/>
        <end position="281"/>
    </location>
</feature>
<feature type="compositionally biased region" description="Low complexity" evidence="18">
    <location>
        <begin position="348"/>
        <end position="362"/>
    </location>
</feature>
<evidence type="ECO:0000256" key="6">
    <source>
        <dbReference type="ARBA" id="ARBA00022641"/>
    </source>
</evidence>
<dbReference type="GO" id="GO:0009897">
    <property type="term" value="C:external side of plasma membrane"/>
    <property type="evidence" value="ECO:0007669"/>
    <property type="project" value="TreeGrafter"/>
</dbReference>
<dbReference type="InterPro" id="IPR000355">
    <property type="entry name" value="Chemokine_rcpt"/>
</dbReference>
<dbReference type="PRINTS" id="PR00237">
    <property type="entry name" value="GPCRRHODOPSN"/>
</dbReference>
<feature type="transmembrane region" description="Helical" evidence="19">
    <location>
        <begin position="162"/>
        <end position="182"/>
    </location>
</feature>
<dbReference type="CDD" id="cd15179">
    <property type="entry name" value="7tmA_CXCR4"/>
    <property type="match status" value="1"/>
</dbReference>
<name>A0A8C4X893_ERPCA</name>
<evidence type="ECO:0000256" key="17">
    <source>
        <dbReference type="RuleBase" id="RU000688"/>
    </source>
</evidence>
<feature type="domain" description="G-protein coupled receptors family 1 profile" evidence="20">
    <location>
        <begin position="62"/>
        <end position="313"/>
    </location>
</feature>
<protein>
    <submittedName>
        <fullName evidence="21">Chemokine (C-X-C motif) receptor 4a</fullName>
    </submittedName>
</protein>
<sequence>MEGAYDGVLELDFSVENMTGDESGSGEDIDYKLPCESSGYSDSKQIFLPVIYSVIFIMGIFGNGLVIIVMGYQKKSKTMTDKYRLHLSVADLLFVLSLPFWAAYAASSWHFGGVLCKMVHSIYTVNLYSSVLILAFISLDRYMAVVHATSSQELRMLLADRVIYVGAWLPALILTVPDLVFASVHNSDGRVVCEHVYPQASSLTWNIVFRFQHIIVGLLMPGLVILSCYCVIIIKLSQGSKGVQKRKALKTTVFLIIAFFSCWLPYCIGIFIDALMMLNVIKHSCHLEDVLNMWIMITEPLAYFHCCLNPILYAFLGAKFKKSARNALSFSRGSSLKMLSKQKRTGLSSVSTESESSSFHSS</sequence>
<keyword evidence="6" id="KW-0765">Sulfation</keyword>
<dbReference type="GO" id="GO:0005769">
    <property type="term" value="C:early endosome"/>
    <property type="evidence" value="ECO:0007669"/>
    <property type="project" value="UniProtKB-SubCell"/>
</dbReference>
<keyword evidence="5" id="KW-1003">Cell membrane</keyword>
<feature type="transmembrane region" description="Helical" evidence="19">
    <location>
        <begin position="211"/>
        <end position="232"/>
    </location>
</feature>
<evidence type="ECO:0000256" key="11">
    <source>
        <dbReference type="ARBA" id="ARBA00023136"/>
    </source>
</evidence>
<evidence type="ECO:0000256" key="1">
    <source>
        <dbReference type="ARBA" id="ARBA00004371"/>
    </source>
</evidence>
<dbReference type="PANTHER" id="PTHR10489">
    <property type="entry name" value="CELL ADHESION MOLECULE"/>
    <property type="match status" value="1"/>
</dbReference>
<evidence type="ECO:0000256" key="15">
    <source>
        <dbReference type="ARBA" id="ARBA00023224"/>
    </source>
</evidence>
<dbReference type="PROSITE" id="PS00237">
    <property type="entry name" value="G_PROTEIN_RECEP_F1_1"/>
    <property type="match status" value="1"/>
</dbReference>
<feature type="transmembrane region" description="Helical" evidence="19">
    <location>
        <begin position="46"/>
        <end position="71"/>
    </location>
</feature>
<dbReference type="GO" id="GO:0016493">
    <property type="term" value="F:C-C chemokine receptor activity"/>
    <property type="evidence" value="ECO:0007669"/>
    <property type="project" value="TreeGrafter"/>
</dbReference>
<dbReference type="PRINTS" id="PR00645">
    <property type="entry name" value="CXCCHMKINER4"/>
</dbReference>
<dbReference type="PANTHER" id="PTHR10489:SF594">
    <property type="entry name" value="C-X-C CHEMOKINE RECEPTOR TYPE 4"/>
    <property type="match status" value="1"/>
</dbReference>
<evidence type="ECO:0000256" key="18">
    <source>
        <dbReference type="SAM" id="MobiDB-lite"/>
    </source>
</evidence>
<evidence type="ECO:0000256" key="5">
    <source>
        <dbReference type="ARBA" id="ARBA00022475"/>
    </source>
</evidence>
<evidence type="ECO:0000256" key="14">
    <source>
        <dbReference type="ARBA" id="ARBA00023180"/>
    </source>
</evidence>
<evidence type="ECO:0000256" key="4">
    <source>
        <dbReference type="ARBA" id="ARBA00004651"/>
    </source>
</evidence>
<evidence type="ECO:0000256" key="10">
    <source>
        <dbReference type="ARBA" id="ARBA00023040"/>
    </source>
</evidence>
<keyword evidence="11 19" id="KW-0472">Membrane</keyword>
<feature type="transmembrane region" description="Helical" evidence="19">
    <location>
        <begin position="293"/>
        <end position="316"/>
    </location>
</feature>
<dbReference type="GO" id="GO:0022008">
    <property type="term" value="P:neurogenesis"/>
    <property type="evidence" value="ECO:0007669"/>
    <property type="project" value="TreeGrafter"/>
</dbReference>
<dbReference type="SUPFAM" id="SSF81321">
    <property type="entry name" value="Family A G protein-coupled receptor-like"/>
    <property type="match status" value="1"/>
</dbReference>
<dbReference type="Proteomes" id="UP000694620">
    <property type="component" value="Chromosome 8"/>
</dbReference>
<dbReference type="AlphaFoldDB" id="A0A8C4X893"/>
<accession>A0A8C4X893</accession>
<dbReference type="GO" id="GO:0007420">
    <property type="term" value="P:brain development"/>
    <property type="evidence" value="ECO:0007669"/>
    <property type="project" value="TreeGrafter"/>
</dbReference>
<evidence type="ECO:0000256" key="8">
    <source>
        <dbReference type="ARBA" id="ARBA00022753"/>
    </source>
</evidence>
<keyword evidence="12" id="KW-1015">Disulfide bond</keyword>
<dbReference type="PRINTS" id="PR00657">
    <property type="entry name" value="CCCHEMOKINER"/>
</dbReference>
<keyword evidence="8" id="KW-0967">Endosome</keyword>
<reference evidence="21" key="1">
    <citation type="submission" date="2021-06" db="EMBL/GenBank/DDBJ databases">
        <authorList>
            <consortium name="Wellcome Sanger Institute Data Sharing"/>
        </authorList>
    </citation>
    <scope>NUCLEOTIDE SEQUENCE [LARGE SCALE GENOMIC DNA]</scope>
</reference>
<dbReference type="GO" id="GO:0060326">
    <property type="term" value="P:cell chemotaxis"/>
    <property type="evidence" value="ECO:0007669"/>
    <property type="project" value="TreeGrafter"/>
</dbReference>
<feature type="region of interest" description="Disordered" evidence="18">
    <location>
        <begin position="342"/>
        <end position="362"/>
    </location>
</feature>
<dbReference type="Ensembl" id="ENSECRT00000013066.1">
    <property type="protein sequence ID" value="ENSECRP00000012845.1"/>
    <property type="gene ID" value="ENSECRG00000008578.1"/>
</dbReference>
<dbReference type="PROSITE" id="PS50262">
    <property type="entry name" value="G_PROTEIN_RECEP_F1_2"/>
    <property type="match status" value="1"/>
</dbReference>
<evidence type="ECO:0000259" key="20">
    <source>
        <dbReference type="PROSITE" id="PS50262"/>
    </source>
</evidence>
<dbReference type="GO" id="GO:0007204">
    <property type="term" value="P:positive regulation of cytosolic calcium ion concentration"/>
    <property type="evidence" value="ECO:0007669"/>
    <property type="project" value="TreeGrafter"/>
</dbReference>
<evidence type="ECO:0000256" key="2">
    <source>
        <dbReference type="ARBA" id="ARBA00004412"/>
    </source>
</evidence>
<dbReference type="Pfam" id="PF00001">
    <property type="entry name" value="7tm_1"/>
    <property type="match status" value="1"/>
</dbReference>
<reference evidence="21" key="3">
    <citation type="submission" date="2025-09" db="UniProtKB">
        <authorList>
            <consortium name="Ensembl"/>
        </authorList>
    </citation>
    <scope>IDENTIFICATION</scope>
</reference>
<dbReference type="GO" id="GO:0006955">
    <property type="term" value="P:immune response"/>
    <property type="evidence" value="ECO:0007669"/>
    <property type="project" value="TreeGrafter"/>
</dbReference>
<keyword evidence="22" id="KW-1185">Reference proteome</keyword>
<evidence type="ECO:0000256" key="9">
    <source>
        <dbReference type="ARBA" id="ARBA00022989"/>
    </source>
</evidence>
<evidence type="ECO:0000313" key="21">
    <source>
        <dbReference type="Ensembl" id="ENSECRP00000012845.1"/>
    </source>
</evidence>
<keyword evidence="10 17" id="KW-0297">G-protein coupled receptor</keyword>
<proteinExistence type="inferred from homology"/>
<keyword evidence="16" id="KW-0458">Lysosome</keyword>
<evidence type="ECO:0000256" key="19">
    <source>
        <dbReference type="SAM" id="Phobius"/>
    </source>
</evidence>
<comment type="subcellular location">
    <subcellularLocation>
        <location evidence="4">Cell membrane</location>
        <topology evidence="4">Multi-pass membrane protein</topology>
    </subcellularLocation>
    <subcellularLocation>
        <location evidence="2">Early endosome</location>
    </subcellularLocation>
    <subcellularLocation>
        <location evidence="3">Late endosome</location>
    </subcellularLocation>
    <subcellularLocation>
        <location evidence="1">Lysosome</location>
    </subcellularLocation>
</comment>
<gene>
    <name evidence="21" type="primary">CXCR4</name>
    <name evidence="21" type="synonym">LOC114655477</name>
</gene>
<feature type="transmembrane region" description="Helical" evidence="19">
    <location>
        <begin position="83"/>
        <end position="102"/>
    </location>
</feature>
<dbReference type="Gene3D" id="1.20.1070.10">
    <property type="entry name" value="Rhodopsin 7-helix transmembrane proteins"/>
    <property type="match status" value="1"/>
</dbReference>
<evidence type="ECO:0000313" key="22">
    <source>
        <dbReference type="Proteomes" id="UP000694620"/>
    </source>
</evidence>
<dbReference type="FunFam" id="1.20.1070.10:FF:000063">
    <property type="entry name" value="C-X-C chemokine receptor type 4"/>
    <property type="match status" value="1"/>
</dbReference>
<evidence type="ECO:0000256" key="7">
    <source>
        <dbReference type="ARBA" id="ARBA00022692"/>
    </source>
</evidence>
<evidence type="ECO:0000256" key="3">
    <source>
        <dbReference type="ARBA" id="ARBA00004603"/>
    </source>
</evidence>
<dbReference type="OrthoDB" id="8413490at2759"/>
<keyword evidence="7 17" id="KW-0812">Transmembrane</keyword>
<dbReference type="GeneTree" id="ENSGT01050000244848"/>
<keyword evidence="15 17" id="KW-0807">Transducer</keyword>
<evidence type="ECO:0000256" key="16">
    <source>
        <dbReference type="ARBA" id="ARBA00023228"/>
    </source>
</evidence>
<evidence type="ECO:0000256" key="13">
    <source>
        <dbReference type="ARBA" id="ARBA00023170"/>
    </source>
</evidence>
<organism evidence="21 22">
    <name type="scientific">Erpetoichthys calabaricus</name>
    <name type="common">Rope fish</name>
    <name type="synonym">Calamoichthys calabaricus</name>
    <dbReference type="NCBI Taxonomy" id="27687"/>
    <lineage>
        <taxon>Eukaryota</taxon>
        <taxon>Metazoa</taxon>
        <taxon>Chordata</taxon>
        <taxon>Craniata</taxon>
        <taxon>Vertebrata</taxon>
        <taxon>Euteleostomi</taxon>
        <taxon>Actinopterygii</taxon>
        <taxon>Polypteriformes</taxon>
        <taxon>Polypteridae</taxon>
        <taxon>Erpetoichthys</taxon>
    </lineage>
</organism>
<keyword evidence="13 17" id="KW-0675">Receptor</keyword>
<reference evidence="21" key="2">
    <citation type="submission" date="2025-08" db="UniProtKB">
        <authorList>
            <consortium name="Ensembl"/>
        </authorList>
    </citation>
    <scope>IDENTIFICATION</scope>
</reference>
<dbReference type="GO" id="GO:0019957">
    <property type="term" value="F:C-C chemokine binding"/>
    <property type="evidence" value="ECO:0007669"/>
    <property type="project" value="TreeGrafter"/>
</dbReference>
<keyword evidence="9 19" id="KW-1133">Transmembrane helix</keyword>
<dbReference type="GO" id="GO:0005770">
    <property type="term" value="C:late endosome"/>
    <property type="evidence" value="ECO:0007669"/>
    <property type="project" value="UniProtKB-SubCell"/>
</dbReference>
<dbReference type="InterPro" id="IPR017452">
    <property type="entry name" value="GPCR_Rhodpsn_7TM"/>
</dbReference>
<comment type="similarity">
    <text evidence="17">Belongs to the G-protein coupled receptor 1 family.</text>
</comment>
<keyword evidence="14" id="KW-0325">Glycoprotein</keyword>
<feature type="transmembrane region" description="Helical" evidence="19">
    <location>
        <begin position="122"/>
        <end position="142"/>
    </location>
</feature>
<evidence type="ECO:0000256" key="12">
    <source>
        <dbReference type="ARBA" id="ARBA00023157"/>
    </source>
</evidence>